<dbReference type="InterPro" id="IPR011856">
    <property type="entry name" value="tRNA_endonuc-like_dom_sf"/>
</dbReference>
<comment type="caution">
    <text evidence="2">The sequence shown here is derived from an EMBL/GenBank/DDBJ whole genome shotgun (WGS) entry which is preliminary data.</text>
</comment>
<name>A0ABV2D1W6_9SPHN</name>
<sequence length="715" mass="79818">MGANSEVENEPAVWNEGKVRDTLARLSAADLNAELRAVGLDDIVFDALCTVLRDSESVIFRYPAKQKEAKRDALFDMVMQLVSDVRGPDDEERIKEIRRTIEIAENGYREILSSLARATISKLPPTRQLWAAVTRAAAELDQVRQTAVYKTGSTLGTSVQGQTSSGMSTDVDGAAFIYSAFVTILIGMLARTNGWAKPDGRIILPDMIAVDDADLAAAADIVDLGVSWYRWVTAETRARLWAGRLEERDARLEDQVPPQAKHLRLHHPSYADLPDWIAHQRLADVAAQSFGDTMMESSVGDLVMDADGIVPLPPGGFLSLMEASSAGLLFDFIALDPLDTNSYHGCTLLEWVRGYALLGSLATETIAEGTSAVERGFLSLTPDNLAAHLSRVGLSEASAKAFIANATMHIDTDDLFDCPLLECADGSLILLTGAAADCDPARIALSNLTRLEEEFKAKGKAFERSVLEFFKEKGFDAYSIDTKRDGEPYELDVLVPWDDHLFVFECKNRGPSNLKPRLAYNQARDRTKFRKQLQRQIDGLLRHPDMSIAVSGIDPREKTIVPVVLYSLPVADDGADEGICVTDWSSLTRFFRERYVHIKNYHQIEPGKRVLHRIAIHDLWKGDEPTPKRFAEELGYPFQSRLMMARCEGFPSFMRFSDDTFGVTVEWSAGEMDMQRLSDFFGFDPASVTKLRKEATKAVRQVRKKREKRVRKKRR</sequence>
<keyword evidence="3" id="KW-1185">Reference proteome</keyword>
<evidence type="ECO:0000313" key="3">
    <source>
        <dbReference type="Proteomes" id="UP001548713"/>
    </source>
</evidence>
<gene>
    <name evidence="2" type="ORF">ABVV53_09545</name>
</gene>
<dbReference type="SUPFAM" id="SSF52980">
    <property type="entry name" value="Restriction endonuclease-like"/>
    <property type="match status" value="1"/>
</dbReference>
<organism evidence="2 3">
    <name type="scientific">Novosphingobium kalidii</name>
    <dbReference type="NCBI Taxonomy" id="3230299"/>
    <lineage>
        <taxon>Bacteria</taxon>
        <taxon>Pseudomonadati</taxon>
        <taxon>Pseudomonadota</taxon>
        <taxon>Alphaproteobacteria</taxon>
        <taxon>Sphingomonadales</taxon>
        <taxon>Sphingomonadaceae</taxon>
        <taxon>Novosphingobium</taxon>
    </lineage>
</organism>
<dbReference type="EMBL" id="JBEWLY010000013">
    <property type="protein sequence ID" value="MET1755700.1"/>
    <property type="molecule type" value="Genomic_DNA"/>
</dbReference>
<evidence type="ECO:0008006" key="4">
    <source>
        <dbReference type="Google" id="ProtNLM"/>
    </source>
</evidence>
<feature type="compositionally biased region" description="Basic residues" evidence="1">
    <location>
        <begin position="700"/>
        <end position="715"/>
    </location>
</feature>
<evidence type="ECO:0000256" key="1">
    <source>
        <dbReference type="SAM" id="MobiDB-lite"/>
    </source>
</evidence>
<dbReference type="Proteomes" id="UP001548713">
    <property type="component" value="Unassembled WGS sequence"/>
</dbReference>
<dbReference type="Gene3D" id="3.40.1350.10">
    <property type="match status" value="1"/>
</dbReference>
<proteinExistence type="predicted"/>
<dbReference type="RefSeq" id="WP_353984141.1">
    <property type="nucleotide sequence ID" value="NZ_JBEWLY010000013.1"/>
</dbReference>
<feature type="region of interest" description="Disordered" evidence="1">
    <location>
        <begin position="695"/>
        <end position="715"/>
    </location>
</feature>
<reference evidence="2 3" key="1">
    <citation type="submission" date="2024-07" db="EMBL/GenBank/DDBJ databases">
        <title>Novosphingobium kalidii RD2P27.</title>
        <authorList>
            <person name="Sun J.-Q."/>
        </authorList>
    </citation>
    <scope>NUCLEOTIDE SEQUENCE [LARGE SCALE GENOMIC DNA]</scope>
    <source>
        <strain evidence="2 3">RD2P27</strain>
    </source>
</reference>
<dbReference type="InterPro" id="IPR011335">
    <property type="entry name" value="Restrct_endonuc-II-like"/>
</dbReference>
<protein>
    <recommendedName>
        <fullName evidence="4">NERD domain-containing protein</fullName>
    </recommendedName>
</protein>
<evidence type="ECO:0000313" key="2">
    <source>
        <dbReference type="EMBL" id="MET1755700.1"/>
    </source>
</evidence>
<accession>A0ABV2D1W6</accession>